<sequence>MRISPQLKAHVIALRTSGTSYGQIAATTGLPRSTVKTICRRTNTVPSRKAAAKCPQCGIDLPDARPGQRFCSPACRQSWWHAHPEALTRTATYTFACATCGTQFSAYGNATRIYCTHRCYIQARFGSKGGQPAPTTLG</sequence>
<accession>W1V8P9</accession>
<organism evidence="1 2">
    <name type="scientific">Actinomyces urogenitalis DORA_12</name>
    <dbReference type="NCBI Taxonomy" id="1403939"/>
    <lineage>
        <taxon>Bacteria</taxon>
        <taxon>Bacillati</taxon>
        <taxon>Actinomycetota</taxon>
        <taxon>Actinomycetes</taxon>
        <taxon>Actinomycetales</taxon>
        <taxon>Actinomycetaceae</taxon>
        <taxon>Actinomyces</taxon>
    </lineage>
</organism>
<protein>
    <recommendedName>
        <fullName evidence="3">RNA polymerase subunit sigma-70</fullName>
    </recommendedName>
</protein>
<evidence type="ECO:0000313" key="2">
    <source>
        <dbReference type="Proteomes" id="UP000018852"/>
    </source>
</evidence>
<comment type="caution">
    <text evidence="1">The sequence shown here is derived from an EMBL/GenBank/DDBJ whole genome shotgun (WGS) entry which is preliminary data.</text>
</comment>
<name>W1V8P9_9ACTO</name>
<dbReference type="InterPro" id="IPR036388">
    <property type="entry name" value="WH-like_DNA-bd_sf"/>
</dbReference>
<dbReference type="Gene3D" id="1.10.10.10">
    <property type="entry name" value="Winged helix-like DNA-binding domain superfamily/Winged helix DNA-binding domain"/>
    <property type="match status" value="1"/>
</dbReference>
<dbReference type="Proteomes" id="UP000018852">
    <property type="component" value="Unassembled WGS sequence"/>
</dbReference>
<dbReference type="EMBL" id="AZLV01001020">
    <property type="protein sequence ID" value="ETJ02051.1"/>
    <property type="molecule type" value="Genomic_DNA"/>
</dbReference>
<gene>
    <name evidence="1" type="ORF">Q605_AUC01020G0002</name>
</gene>
<evidence type="ECO:0008006" key="3">
    <source>
        <dbReference type="Google" id="ProtNLM"/>
    </source>
</evidence>
<reference evidence="1 2" key="1">
    <citation type="submission" date="2013-12" db="EMBL/GenBank/DDBJ databases">
        <title>A Varibaculum cambriense genome reconstructed from a premature infant gut community with otherwise low bacterial novelty that shifts toward anaerobic metabolism during the third week of life.</title>
        <authorList>
            <person name="Brown C.T."/>
            <person name="Sharon I."/>
            <person name="Thomas B.C."/>
            <person name="Castelle C.J."/>
            <person name="Morowitz M.J."/>
            <person name="Banfield J.F."/>
        </authorList>
    </citation>
    <scope>NUCLEOTIDE SEQUENCE [LARGE SCALE GENOMIC DNA]</scope>
    <source>
        <strain evidence="2">DORA_12</strain>
    </source>
</reference>
<evidence type="ECO:0000313" key="1">
    <source>
        <dbReference type="EMBL" id="ETJ02051.1"/>
    </source>
</evidence>
<proteinExistence type="predicted"/>
<dbReference type="AlphaFoldDB" id="W1V8P9"/>